<dbReference type="CDD" id="cd00093">
    <property type="entry name" value="HTH_XRE"/>
    <property type="match status" value="1"/>
</dbReference>
<dbReference type="Pfam" id="PF04545">
    <property type="entry name" value="Sigma70_r4"/>
    <property type="match status" value="1"/>
</dbReference>
<dbReference type="Gene3D" id="1.10.10.60">
    <property type="entry name" value="Homeodomain-like"/>
    <property type="match status" value="1"/>
</dbReference>
<dbReference type="PANTHER" id="PTHR34294">
    <property type="entry name" value="TRANSCRIPTIONAL REGULATOR-RELATED"/>
    <property type="match status" value="1"/>
</dbReference>
<proteinExistence type="inferred from homology"/>
<dbReference type="InterPro" id="IPR001387">
    <property type="entry name" value="Cro/C1-type_HTH"/>
</dbReference>
<evidence type="ECO:0000256" key="1">
    <source>
        <dbReference type="ARBA" id="ARBA00010466"/>
    </source>
</evidence>
<dbReference type="GO" id="GO:0003677">
    <property type="term" value="F:DNA binding"/>
    <property type="evidence" value="ECO:0007669"/>
    <property type="project" value="UniProtKB-KW"/>
</dbReference>
<organism evidence="6 7">
    <name type="scientific">Rhizobium laguerreae</name>
    <dbReference type="NCBI Taxonomy" id="1076926"/>
    <lineage>
        <taxon>Bacteria</taxon>
        <taxon>Pseudomonadati</taxon>
        <taxon>Pseudomonadota</taxon>
        <taxon>Alphaproteobacteria</taxon>
        <taxon>Hyphomicrobiales</taxon>
        <taxon>Rhizobiaceae</taxon>
        <taxon>Rhizobium/Agrobacterium group</taxon>
        <taxon>Rhizobium</taxon>
    </lineage>
</organism>
<name>A0A6N9ZHJ9_9HYPH</name>
<evidence type="ECO:0000313" key="6">
    <source>
        <dbReference type="EMBL" id="NEH92984.1"/>
    </source>
</evidence>
<sequence length="327" mass="35374">MTKLTRMPPTSLLDAESLRLKAAFLYYNQKLTQNEVAAKLGVSRSTIVKLLDEALKRGEIQIWVKQAASELELASELEAALNLDEVIVTPPAKDVDGTARAVGQALGQFLSDTIPNNATIGVGWGRTLSAALSSFRPLRREGVKIVSLLGGTVEAQHENPIDFTWQLANQLGAQCFLLMAPLLVDSPDTKERLIEKCGLNRIMKLSADLDIALVSVGDIGTHSTSLSVASLAPEELETLISKGAMCDVLCNFLDRDGRTVDHPVNDRVMSVDLDTVRRARHVVIASGGEQRAAAILAAIRRIGCNTLVTDESAARQMLSLLRSPRVD</sequence>
<protein>
    <submittedName>
        <fullName evidence="6">Sugar-binding transcriptional regulator</fullName>
    </submittedName>
</protein>
<evidence type="ECO:0000259" key="5">
    <source>
        <dbReference type="PROSITE" id="PS50943"/>
    </source>
</evidence>
<gene>
    <name evidence="6" type="ORF">GR206_18455</name>
</gene>
<keyword evidence="3" id="KW-0238">DNA-binding</keyword>
<dbReference type="InterPro" id="IPR051054">
    <property type="entry name" value="SorC_transcr_regulators"/>
</dbReference>
<comment type="similarity">
    <text evidence="1">Belongs to the SorC transcriptional regulatory family.</text>
</comment>
<keyword evidence="4" id="KW-0804">Transcription</keyword>
<dbReference type="InterPro" id="IPR013324">
    <property type="entry name" value="RNA_pol_sigma_r3/r4-like"/>
</dbReference>
<evidence type="ECO:0000256" key="2">
    <source>
        <dbReference type="ARBA" id="ARBA00023015"/>
    </source>
</evidence>
<dbReference type="Pfam" id="PF04198">
    <property type="entry name" value="Sugar-bind"/>
    <property type="match status" value="1"/>
</dbReference>
<feature type="domain" description="HTH cro/C1-type" evidence="5">
    <location>
        <begin position="29"/>
        <end position="50"/>
    </location>
</feature>
<evidence type="ECO:0000313" key="7">
    <source>
        <dbReference type="Proteomes" id="UP000468864"/>
    </source>
</evidence>
<dbReference type="AlphaFoldDB" id="A0A6N9ZHJ9"/>
<dbReference type="Gene3D" id="3.40.50.1360">
    <property type="match status" value="1"/>
</dbReference>
<evidence type="ECO:0000256" key="4">
    <source>
        <dbReference type="ARBA" id="ARBA00023163"/>
    </source>
</evidence>
<dbReference type="GO" id="GO:0006352">
    <property type="term" value="P:DNA-templated transcription initiation"/>
    <property type="evidence" value="ECO:0007669"/>
    <property type="project" value="InterPro"/>
</dbReference>
<dbReference type="SUPFAM" id="SSF100950">
    <property type="entry name" value="NagB/RpiA/CoA transferase-like"/>
    <property type="match status" value="1"/>
</dbReference>
<dbReference type="GO" id="GO:0003700">
    <property type="term" value="F:DNA-binding transcription factor activity"/>
    <property type="evidence" value="ECO:0007669"/>
    <property type="project" value="InterPro"/>
</dbReference>
<dbReference type="InterPro" id="IPR007324">
    <property type="entry name" value="Sugar-bd_dom_put"/>
</dbReference>
<dbReference type="PANTHER" id="PTHR34294:SF1">
    <property type="entry name" value="TRANSCRIPTIONAL REGULATOR LSRR"/>
    <property type="match status" value="1"/>
</dbReference>
<reference evidence="6 7" key="1">
    <citation type="submission" date="2019-12" db="EMBL/GenBank/DDBJ databases">
        <title>Rhizobium genotypes associated with high levels of biological nitrogen fixation by grain legumes in a temperate-maritime cropping system.</title>
        <authorList>
            <person name="Maluk M."/>
            <person name="Francesc Ferrando Molina F."/>
            <person name="Lopez Del Egido L."/>
            <person name="Lafos M."/>
            <person name="Langarica-Fuentes A."/>
            <person name="Gebre Yohannes G."/>
            <person name="Young M.W."/>
            <person name="Martin P."/>
            <person name="Gantlett R."/>
            <person name="Kenicer G."/>
            <person name="Hawes C."/>
            <person name="Begg G.S."/>
            <person name="Quilliam R.S."/>
            <person name="Squire G.R."/>
            <person name="Poole P.S."/>
            <person name="Young P.W."/>
            <person name="Iannetta P.M."/>
            <person name="James E.K."/>
        </authorList>
    </citation>
    <scope>NUCLEOTIDE SEQUENCE [LARGE SCALE GENOMIC DNA]</scope>
    <source>
        <strain evidence="6 7">JHI2449</strain>
    </source>
</reference>
<dbReference type="Proteomes" id="UP000468864">
    <property type="component" value="Unassembled WGS sequence"/>
</dbReference>
<dbReference type="RefSeq" id="WP_138386410.1">
    <property type="nucleotide sequence ID" value="NZ_WUEP01000013.1"/>
</dbReference>
<dbReference type="InterPro" id="IPR037171">
    <property type="entry name" value="NagB/RpiA_transferase-like"/>
</dbReference>
<evidence type="ECO:0000256" key="3">
    <source>
        <dbReference type="ARBA" id="ARBA00023125"/>
    </source>
</evidence>
<dbReference type="GO" id="GO:0030246">
    <property type="term" value="F:carbohydrate binding"/>
    <property type="evidence" value="ECO:0007669"/>
    <property type="project" value="InterPro"/>
</dbReference>
<dbReference type="InterPro" id="IPR007630">
    <property type="entry name" value="RNA_pol_sigma70_r4"/>
</dbReference>
<dbReference type="PROSITE" id="PS50943">
    <property type="entry name" value="HTH_CROC1"/>
    <property type="match status" value="1"/>
</dbReference>
<comment type="caution">
    <text evidence="6">The sequence shown here is derived from an EMBL/GenBank/DDBJ whole genome shotgun (WGS) entry which is preliminary data.</text>
</comment>
<dbReference type="SUPFAM" id="SSF88659">
    <property type="entry name" value="Sigma3 and sigma4 domains of RNA polymerase sigma factors"/>
    <property type="match status" value="1"/>
</dbReference>
<dbReference type="EMBL" id="WUEP01000013">
    <property type="protein sequence ID" value="NEH92984.1"/>
    <property type="molecule type" value="Genomic_DNA"/>
</dbReference>
<accession>A0A6N9ZHJ9</accession>
<keyword evidence="2" id="KW-0805">Transcription regulation</keyword>